<dbReference type="EMBL" id="JBHSNP010000024">
    <property type="protein sequence ID" value="MFC5603690.1"/>
    <property type="molecule type" value="Genomic_DNA"/>
</dbReference>
<reference evidence="3" key="1">
    <citation type="journal article" date="2019" name="Int. J. Syst. Evol. Microbiol.">
        <title>The Global Catalogue of Microorganisms (GCM) 10K type strain sequencing project: providing services to taxonomists for standard genome sequencing and annotation.</title>
        <authorList>
            <consortium name="The Broad Institute Genomics Platform"/>
            <consortium name="The Broad Institute Genome Sequencing Center for Infectious Disease"/>
            <person name="Wu L."/>
            <person name="Ma J."/>
        </authorList>
    </citation>
    <scope>NUCLEOTIDE SEQUENCE [LARGE SCALE GENOMIC DNA]</scope>
    <source>
        <strain evidence="3">KACC 11299</strain>
    </source>
</reference>
<gene>
    <name evidence="2" type="ORF">ACFPTP_10715</name>
</gene>
<evidence type="ECO:0000313" key="3">
    <source>
        <dbReference type="Proteomes" id="UP001596071"/>
    </source>
</evidence>
<evidence type="ECO:0000256" key="1">
    <source>
        <dbReference type="SAM" id="MobiDB-lite"/>
    </source>
</evidence>
<name>A0ABW0U0L2_9BACL</name>
<evidence type="ECO:0000313" key="2">
    <source>
        <dbReference type="EMBL" id="MFC5603690.1"/>
    </source>
</evidence>
<dbReference type="PROSITE" id="PS51257">
    <property type="entry name" value="PROKAR_LIPOPROTEIN"/>
    <property type="match status" value="1"/>
</dbReference>
<dbReference type="RefSeq" id="WP_381444577.1">
    <property type="nucleotide sequence ID" value="NZ_JBHSNP010000024.1"/>
</dbReference>
<dbReference type="Proteomes" id="UP001596071">
    <property type="component" value="Unassembled WGS sequence"/>
</dbReference>
<organism evidence="2 3">
    <name type="scientific">Sporosarcina koreensis</name>
    <dbReference type="NCBI Taxonomy" id="334735"/>
    <lineage>
        <taxon>Bacteria</taxon>
        <taxon>Bacillati</taxon>
        <taxon>Bacillota</taxon>
        <taxon>Bacilli</taxon>
        <taxon>Bacillales</taxon>
        <taxon>Caryophanaceae</taxon>
        <taxon>Sporosarcina</taxon>
    </lineage>
</organism>
<dbReference type="InterPro" id="IPR025623">
    <property type="entry name" value="YusW"/>
</dbReference>
<proteinExistence type="predicted"/>
<keyword evidence="3" id="KW-1185">Reference proteome</keyword>
<feature type="compositionally biased region" description="Basic and acidic residues" evidence="1">
    <location>
        <begin position="23"/>
        <end position="35"/>
    </location>
</feature>
<protein>
    <submittedName>
        <fullName evidence="2">YusW family protein</fullName>
    </submittedName>
</protein>
<feature type="region of interest" description="Disordered" evidence="1">
    <location>
        <begin position="21"/>
        <end position="60"/>
    </location>
</feature>
<comment type="caution">
    <text evidence="2">The sequence shown here is derived from an EMBL/GenBank/DDBJ whole genome shotgun (WGS) entry which is preliminary data.</text>
</comment>
<dbReference type="Pfam" id="PF14039">
    <property type="entry name" value="YusW"/>
    <property type="match status" value="1"/>
</dbReference>
<sequence length="170" mass="19272">MKKFATLSFASALSLMLIGCGTDDQKEEPTVKEETTATEETTVTEEPTLKEETPADMLQNMDELDYVEFELEVEYAGDKEYEAELETDSIGTVKAKIEDEVNHVEKNGTEAFDELYPLVQKLTITQQTNKDEAISQVLKTFNLPTDYTKFDLEITFNDGTKIEFEDKKGK</sequence>
<accession>A0ABW0U0L2</accession>